<dbReference type="GO" id="GO:0003735">
    <property type="term" value="F:structural constituent of ribosome"/>
    <property type="evidence" value="ECO:0007669"/>
    <property type="project" value="InterPro"/>
</dbReference>
<dbReference type="GO" id="GO:0006412">
    <property type="term" value="P:translation"/>
    <property type="evidence" value="ECO:0007669"/>
    <property type="project" value="InterPro"/>
</dbReference>
<comment type="caution">
    <text evidence="6">The sequence shown here is derived from an EMBL/GenBank/DDBJ whole genome shotgun (WGS) entry which is preliminary data.</text>
</comment>
<gene>
    <name evidence="6" type="ORF">S01H1_00847</name>
</gene>
<dbReference type="NCBIfam" id="TIGR01071">
    <property type="entry name" value="rplO_bact"/>
    <property type="match status" value="1"/>
</dbReference>
<feature type="compositionally biased region" description="Gly residues" evidence="4">
    <location>
        <begin position="42"/>
        <end position="52"/>
    </location>
</feature>
<feature type="compositionally biased region" description="Gly residues" evidence="4">
    <location>
        <begin position="22"/>
        <end position="35"/>
    </location>
</feature>
<dbReference type="InterPro" id="IPR030878">
    <property type="entry name" value="Ribosomal_uL15"/>
</dbReference>
<feature type="region of interest" description="Disordered" evidence="4">
    <location>
        <begin position="1"/>
        <end position="59"/>
    </location>
</feature>
<evidence type="ECO:0000259" key="5">
    <source>
        <dbReference type="Pfam" id="PF00828"/>
    </source>
</evidence>
<dbReference type="HAMAP" id="MF_01341">
    <property type="entry name" value="Ribosomal_uL15"/>
    <property type="match status" value="1"/>
</dbReference>
<evidence type="ECO:0000256" key="2">
    <source>
        <dbReference type="ARBA" id="ARBA00022980"/>
    </source>
</evidence>
<dbReference type="InterPro" id="IPR005749">
    <property type="entry name" value="Ribosomal_uL15_bac-type"/>
</dbReference>
<dbReference type="InterPro" id="IPR001196">
    <property type="entry name" value="Ribosomal_uL15_CS"/>
</dbReference>
<dbReference type="SUPFAM" id="SSF52080">
    <property type="entry name" value="Ribosomal proteins L15p and L18e"/>
    <property type="match status" value="1"/>
</dbReference>
<evidence type="ECO:0000313" key="6">
    <source>
        <dbReference type="EMBL" id="GAF75613.1"/>
    </source>
</evidence>
<dbReference type="PANTHER" id="PTHR12934:SF11">
    <property type="entry name" value="LARGE RIBOSOMAL SUBUNIT PROTEIN UL15M"/>
    <property type="match status" value="1"/>
</dbReference>
<evidence type="ECO:0000256" key="4">
    <source>
        <dbReference type="SAM" id="MobiDB-lite"/>
    </source>
</evidence>
<reference evidence="6" key="1">
    <citation type="journal article" date="2014" name="Front. Microbiol.">
        <title>High frequency of phylogenetically diverse reductive dehalogenase-homologous genes in deep subseafloor sedimentary metagenomes.</title>
        <authorList>
            <person name="Kawai M."/>
            <person name="Futagami T."/>
            <person name="Toyoda A."/>
            <person name="Takaki Y."/>
            <person name="Nishi S."/>
            <person name="Hori S."/>
            <person name="Arai W."/>
            <person name="Tsubouchi T."/>
            <person name="Morono Y."/>
            <person name="Uchiyama I."/>
            <person name="Ito T."/>
            <person name="Fujiyama A."/>
            <person name="Inagaki F."/>
            <person name="Takami H."/>
        </authorList>
    </citation>
    <scope>NUCLEOTIDE SEQUENCE</scope>
    <source>
        <strain evidence="6">Expedition CK06-06</strain>
    </source>
</reference>
<dbReference type="InterPro" id="IPR036227">
    <property type="entry name" value="Ribosomal_uL15/eL18_sf"/>
</dbReference>
<feature type="compositionally biased region" description="Basic residues" evidence="4">
    <location>
        <begin position="10"/>
        <end position="19"/>
    </location>
</feature>
<dbReference type="Pfam" id="PF00828">
    <property type="entry name" value="Ribosomal_L27A"/>
    <property type="match status" value="1"/>
</dbReference>
<name>X0S3G9_9ZZZZ</name>
<accession>X0S3G9</accession>
<dbReference type="PANTHER" id="PTHR12934">
    <property type="entry name" value="50S RIBOSOMAL PROTEIN L15"/>
    <property type="match status" value="1"/>
</dbReference>
<dbReference type="Gene3D" id="3.100.10.10">
    <property type="match status" value="1"/>
</dbReference>
<dbReference type="GO" id="GO:0022625">
    <property type="term" value="C:cytosolic large ribosomal subunit"/>
    <property type="evidence" value="ECO:0007669"/>
    <property type="project" value="TreeGrafter"/>
</dbReference>
<evidence type="ECO:0000256" key="1">
    <source>
        <dbReference type="ARBA" id="ARBA00007320"/>
    </source>
</evidence>
<protein>
    <recommendedName>
        <fullName evidence="5">Large ribosomal subunit protein uL15/eL18 domain-containing protein</fullName>
    </recommendedName>
</protein>
<dbReference type="PROSITE" id="PS00475">
    <property type="entry name" value="RIBOSOMAL_L15"/>
    <property type="match status" value="1"/>
</dbReference>
<sequence length="156" mass="16950">MQAHELRPPKGARHKRKRVGRGDGSGHGSHSGRGSKGQKSRSGGGPRLGFEGGQTPLIKRLPRRRGFTNIFRVEYAPVNLKQLERFEEGTEVTPELLREVGIIKTLRQPVKVLGDGEISKALIVRAHRFSAVAKGKIEAAGGSVEEVAHGASAHRR</sequence>
<dbReference type="EMBL" id="BARS01000324">
    <property type="protein sequence ID" value="GAF75613.1"/>
    <property type="molecule type" value="Genomic_DNA"/>
</dbReference>
<organism evidence="6">
    <name type="scientific">marine sediment metagenome</name>
    <dbReference type="NCBI Taxonomy" id="412755"/>
    <lineage>
        <taxon>unclassified sequences</taxon>
        <taxon>metagenomes</taxon>
        <taxon>ecological metagenomes</taxon>
    </lineage>
</organism>
<keyword evidence="2" id="KW-0689">Ribosomal protein</keyword>
<keyword evidence="3" id="KW-0687">Ribonucleoprotein</keyword>
<dbReference type="InterPro" id="IPR021131">
    <property type="entry name" value="Ribosomal_uL15/eL18"/>
</dbReference>
<comment type="similarity">
    <text evidence="1">Belongs to the universal ribosomal protein uL15 family.</text>
</comment>
<proteinExistence type="inferred from homology"/>
<dbReference type="AlphaFoldDB" id="X0S3G9"/>
<feature type="domain" description="Large ribosomal subunit protein uL15/eL18" evidence="5">
    <location>
        <begin position="77"/>
        <end position="145"/>
    </location>
</feature>
<evidence type="ECO:0000256" key="3">
    <source>
        <dbReference type="ARBA" id="ARBA00023274"/>
    </source>
</evidence>